<evidence type="ECO:0000313" key="2">
    <source>
        <dbReference type="EMBL" id="UZF46301.1"/>
    </source>
</evidence>
<keyword evidence="1" id="KW-1133">Transmembrane helix</keyword>
<keyword evidence="1" id="KW-0472">Membrane</keyword>
<reference evidence="2 3" key="1">
    <citation type="journal article" date="2021" name="Front. Microbiol.">
        <title>Bacterial Transformation of Aromatic Monomers in Softwood Black Liquor.</title>
        <authorList>
            <person name="Navas L.E."/>
            <person name="Dexter G."/>
            <person name="Liu J."/>
            <person name="Levy-Booth D."/>
            <person name="Cho M."/>
            <person name="Jang S.K."/>
            <person name="Mansfield S.D."/>
            <person name="Renneckar S."/>
            <person name="Mohn W.W."/>
            <person name="Eltis L.D."/>
        </authorList>
    </citation>
    <scope>NUCLEOTIDE SEQUENCE [LARGE SCALE GENOMIC DNA]</scope>
    <source>
        <strain evidence="2 3">GD02</strain>
    </source>
</reference>
<dbReference type="EMBL" id="CP083974">
    <property type="protein sequence ID" value="UZF46301.1"/>
    <property type="molecule type" value="Genomic_DNA"/>
</dbReference>
<protein>
    <submittedName>
        <fullName evidence="2">Uncharacterized protein</fullName>
    </submittedName>
</protein>
<proteinExistence type="predicted"/>
<gene>
    <name evidence="2" type="ORF">KUM34_006390</name>
</gene>
<evidence type="ECO:0000313" key="3">
    <source>
        <dbReference type="Proteomes" id="UP001162740"/>
    </source>
</evidence>
<feature type="transmembrane region" description="Helical" evidence="1">
    <location>
        <begin position="38"/>
        <end position="58"/>
    </location>
</feature>
<sequence length="65" mass="6810">MNLANISFVLAGILLVLGVVLREHEVPATGSIGRSRVAWLISGALAVWVVVAAVQTLLRFGELAA</sequence>
<evidence type="ECO:0000256" key="1">
    <source>
        <dbReference type="SAM" id="Phobius"/>
    </source>
</evidence>
<dbReference type="AlphaFoldDB" id="A0AA46WXK0"/>
<keyword evidence="1" id="KW-0812">Transmembrane</keyword>
<dbReference type="Proteomes" id="UP001162740">
    <property type="component" value="Chromosome"/>
</dbReference>
<name>A0AA46WXK0_RHORH</name>
<accession>A0AA46WXK0</accession>
<organism evidence="2 3">
    <name type="scientific">Rhodococcus rhodochrous</name>
    <dbReference type="NCBI Taxonomy" id="1829"/>
    <lineage>
        <taxon>Bacteria</taxon>
        <taxon>Bacillati</taxon>
        <taxon>Actinomycetota</taxon>
        <taxon>Actinomycetes</taxon>
        <taxon>Mycobacteriales</taxon>
        <taxon>Nocardiaceae</taxon>
        <taxon>Rhodococcus</taxon>
    </lineage>
</organism>
<dbReference type="RefSeq" id="WP_085468905.1">
    <property type="nucleotide sequence ID" value="NZ_CP083974.1"/>
</dbReference>